<evidence type="ECO:0000259" key="1">
    <source>
        <dbReference type="Pfam" id="PF00148"/>
    </source>
</evidence>
<dbReference type="InterPro" id="IPR050152">
    <property type="entry name" value="ChlB/BchB/BchZ"/>
</dbReference>
<proteinExistence type="predicted"/>
<name>A0A7W7Z2S9_9BRAD</name>
<dbReference type="PANTHER" id="PTHR33712">
    <property type="entry name" value="LIGHT-INDEPENDENT PROTOCHLOROPHYLLIDE REDUCTASE SUBUNIT B"/>
    <property type="match status" value="1"/>
</dbReference>
<protein>
    <submittedName>
        <fullName evidence="2">Nitrogenase molybdenum-iron protein beta chain</fullName>
        <ecNumber evidence="2">1.18.6.1</ecNumber>
    </submittedName>
</protein>
<dbReference type="Proteomes" id="UP000542353">
    <property type="component" value="Unassembled WGS sequence"/>
</dbReference>
<evidence type="ECO:0000313" key="3">
    <source>
        <dbReference type="Proteomes" id="UP000542353"/>
    </source>
</evidence>
<gene>
    <name evidence="2" type="ORF">HNR60_001680</name>
</gene>
<dbReference type="RefSeq" id="WP_184256283.1">
    <property type="nucleotide sequence ID" value="NZ_JACHIH010000007.1"/>
</dbReference>
<keyword evidence="3" id="KW-1185">Reference proteome</keyword>
<dbReference type="AlphaFoldDB" id="A0A7W7Z2S9"/>
<organism evidence="2 3">
    <name type="scientific">Rhodopseudomonas rhenobacensis</name>
    <dbReference type="NCBI Taxonomy" id="87461"/>
    <lineage>
        <taxon>Bacteria</taxon>
        <taxon>Pseudomonadati</taxon>
        <taxon>Pseudomonadota</taxon>
        <taxon>Alphaproteobacteria</taxon>
        <taxon>Hyphomicrobiales</taxon>
        <taxon>Nitrobacteraceae</taxon>
        <taxon>Rhodopseudomonas</taxon>
    </lineage>
</organism>
<dbReference type="Gene3D" id="3.40.50.1980">
    <property type="entry name" value="Nitrogenase molybdenum iron protein domain"/>
    <property type="match status" value="3"/>
</dbReference>
<accession>A0A7W7Z2S9</accession>
<dbReference type="EC" id="1.18.6.1" evidence="2"/>
<sequence length="457" mass="49263">MLSPVSNPRDSSESFCSSPGAIEQVRYGCSLGALASVIAIPGAVPITHCGPGCATKQFHALSGINGYQGGEFHVPSTNLGNQEVIFGGADRLDELIRSTLKVMTADLYVVQSGCIPGLVGDDVASVVSRYQKRGVPIVFAETTGYRGNNFSGHEIIIRAIVDQFAGQGDVPKQQGLVNVWSLLPYQNPFWRGDLSEIKRILQGIGLEVNILFGPASAGVEEWRAIPRAQFNLVLSPWLGLATAAHLEQACGQPFLHVPTIPIGARATSAFLREVVEFAGLDRNRAEAFIAAEEKEHYIYLRDFAAFYAGCTSQYRLPSQAVVVSESAYNLAVATFLIEQLGLNPGPMVISENPPPEHREAIEARYRALGEGAEVAFEQDGFLIHQSIRQADFSGELPIVFGTTWEAALADSIGAPLVEIGYPCTDEVVLSRAYVGYRGALALIERTYTTVVRASTMG</sequence>
<dbReference type="EMBL" id="JACHIH010000007">
    <property type="protein sequence ID" value="MBB5046931.1"/>
    <property type="molecule type" value="Genomic_DNA"/>
</dbReference>
<comment type="caution">
    <text evidence="2">The sequence shown here is derived from an EMBL/GenBank/DDBJ whole genome shotgun (WGS) entry which is preliminary data.</text>
</comment>
<dbReference type="SUPFAM" id="SSF53807">
    <property type="entry name" value="Helical backbone' metal receptor"/>
    <property type="match status" value="1"/>
</dbReference>
<dbReference type="InterPro" id="IPR000510">
    <property type="entry name" value="Nase/OxRdtase_comp1"/>
</dbReference>
<dbReference type="Pfam" id="PF00148">
    <property type="entry name" value="Oxidored_nitro"/>
    <property type="match status" value="1"/>
</dbReference>
<reference evidence="2 3" key="1">
    <citation type="submission" date="2020-08" db="EMBL/GenBank/DDBJ databases">
        <title>Genomic Encyclopedia of Type Strains, Phase IV (KMG-IV): sequencing the most valuable type-strain genomes for metagenomic binning, comparative biology and taxonomic classification.</title>
        <authorList>
            <person name="Goeker M."/>
        </authorList>
    </citation>
    <scope>NUCLEOTIDE SEQUENCE [LARGE SCALE GENOMIC DNA]</scope>
    <source>
        <strain evidence="2 3">DSM 12706</strain>
    </source>
</reference>
<dbReference type="PANTHER" id="PTHR33712:SF7">
    <property type="entry name" value="LIGHT-INDEPENDENT PROTOCHLOROPHYLLIDE REDUCTASE SUBUNIT B"/>
    <property type="match status" value="1"/>
</dbReference>
<dbReference type="GO" id="GO:0016163">
    <property type="term" value="F:nitrogenase activity"/>
    <property type="evidence" value="ECO:0007669"/>
    <property type="project" value="UniProtKB-EC"/>
</dbReference>
<evidence type="ECO:0000313" key="2">
    <source>
        <dbReference type="EMBL" id="MBB5046931.1"/>
    </source>
</evidence>
<keyword evidence="2" id="KW-0560">Oxidoreductase</keyword>
<feature type="domain" description="Nitrogenase/oxidoreductase component 1" evidence="1">
    <location>
        <begin position="31"/>
        <end position="450"/>
    </location>
</feature>